<dbReference type="InterPro" id="IPR001533">
    <property type="entry name" value="Pterin_deHydtase"/>
</dbReference>
<evidence type="ECO:0000256" key="3">
    <source>
        <dbReference type="ARBA" id="ARBA00013252"/>
    </source>
</evidence>
<comment type="catalytic activity">
    <reaction evidence="1">
        <text>(4aS,6R)-4a-hydroxy-L-erythro-5,6,7,8-tetrahydrobiopterin = (6R)-L-erythro-6,7-dihydrobiopterin + H2O</text>
        <dbReference type="Rhea" id="RHEA:11920"/>
        <dbReference type="ChEBI" id="CHEBI:15377"/>
        <dbReference type="ChEBI" id="CHEBI:15642"/>
        <dbReference type="ChEBI" id="CHEBI:43120"/>
        <dbReference type="EC" id="4.2.1.96"/>
    </reaction>
</comment>
<dbReference type="PANTHER" id="PTHR12599">
    <property type="entry name" value="PTERIN-4-ALPHA-CARBINOLAMINE DEHYDRATASE"/>
    <property type="match status" value="1"/>
</dbReference>
<dbReference type="EMBL" id="UINC01002547">
    <property type="protein sequence ID" value="SUZ97851.1"/>
    <property type="molecule type" value="Genomic_DNA"/>
</dbReference>
<dbReference type="SUPFAM" id="SSF55248">
    <property type="entry name" value="PCD-like"/>
    <property type="match status" value="1"/>
</dbReference>
<evidence type="ECO:0000256" key="2">
    <source>
        <dbReference type="ARBA" id="ARBA00006472"/>
    </source>
</evidence>
<evidence type="ECO:0000256" key="4">
    <source>
        <dbReference type="ARBA" id="ARBA00023239"/>
    </source>
</evidence>
<evidence type="ECO:0000313" key="5">
    <source>
        <dbReference type="EMBL" id="SUZ97851.1"/>
    </source>
</evidence>
<dbReference type="CDD" id="cd00488">
    <property type="entry name" value="PCD_DCoH"/>
    <property type="match status" value="1"/>
</dbReference>
<accession>A0A381S3E9</accession>
<gene>
    <name evidence="5" type="ORF">METZ01_LOCUS50705</name>
</gene>
<dbReference type="GO" id="GO:0008124">
    <property type="term" value="F:4-alpha-hydroxytetrahydrobiopterin dehydratase activity"/>
    <property type="evidence" value="ECO:0007669"/>
    <property type="project" value="UniProtKB-EC"/>
</dbReference>
<dbReference type="GO" id="GO:0006729">
    <property type="term" value="P:tetrahydrobiopterin biosynthetic process"/>
    <property type="evidence" value="ECO:0007669"/>
    <property type="project" value="InterPro"/>
</dbReference>
<reference evidence="5" key="1">
    <citation type="submission" date="2018-05" db="EMBL/GenBank/DDBJ databases">
        <authorList>
            <person name="Lanie J.A."/>
            <person name="Ng W.-L."/>
            <person name="Kazmierczak K.M."/>
            <person name="Andrzejewski T.M."/>
            <person name="Davidsen T.M."/>
            <person name="Wayne K.J."/>
            <person name="Tettelin H."/>
            <person name="Glass J.I."/>
            <person name="Rusch D."/>
            <person name="Podicherti R."/>
            <person name="Tsui H.-C.T."/>
            <person name="Winkler M.E."/>
        </authorList>
    </citation>
    <scope>NUCLEOTIDE SEQUENCE</scope>
</reference>
<dbReference type="InterPro" id="IPR036428">
    <property type="entry name" value="PCD_sf"/>
</dbReference>
<proteinExistence type="inferred from homology"/>
<organism evidence="5">
    <name type="scientific">marine metagenome</name>
    <dbReference type="NCBI Taxonomy" id="408172"/>
    <lineage>
        <taxon>unclassified sequences</taxon>
        <taxon>metagenomes</taxon>
        <taxon>ecological metagenomes</taxon>
    </lineage>
</organism>
<dbReference type="NCBIfam" id="NF002017">
    <property type="entry name" value="PRK00823.1-2"/>
    <property type="match status" value="1"/>
</dbReference>
<dbReference type="PANTHER" id="PTHR12599:SF0">
    <property type="entry name" value="PTERIN-4-ALPHA-CARBINOLAMINE DEHYDRATASE"/>
    <property type="match status" value="1"/>
</dbReference>
<evidence type="ECO:0000256" key="1">
    <source>
        <dbReference type="ARBA" id="ARBA00001554"/>
    </source>
</evidence>
<dbReference type="AlphaFoldDB" id="A0A381S3E9"/>
<protein>
    <recommendedName>
        <fullName evidence="3">4a-hydroxytetrahydrobiopterin dehydratase</fullName>
        <ecNumber evidence="3">4.2.1.96</ecNumber>
    </recommendedName>
</protein>
<name>A0A381S3E9_9ZZZZ</name>
<sequence>MARLSAAAITEQLASLSAWIRDGQAIQREFTFPSFLEAVAFANRVAIEAERADHHPDIMIRFRRVMLVYVTHSESGLTQKDFDGARVADRVAEAQ</sequence>
<keyword evidence="4" id="KW-0456">Lyase</keyword>
<dbReference type="EC" id="4.2.1.96" evidence="3"/>
<dbReference type="Pfam" id="PF01329">
    <property type="entry name" value="Pterin_4a"/>
    <property type="match status" value="1"/>
</dbReference>
<comment type="similarity">
    <text evidence="2">Belongs to the pterin-4-alpha-carbinolamine dehydratase family.</text>
</comment>
<dbReference type="HAMAP" id="MF_00434">
    <property type="entry name" value="Pterin_4_alpha"/>
    <property type="match status" value="1"/>
</dbReference>
<dbReference type="Gene3D" id="3.30.1360.20">
    <property type="entry name" value="Transcriptional coactivator/pterin dehydratase"/>
    <property type="match status" value="1"/>
</dbReference>